<evidence type="ECO:0008006" key="4">
    <source>
        <dbReference type="Google" id="ProtNLM"/>
    </source>
</evidence>
<feature type="domain" description="SipL SPOCS" evidence="2">
    <location>
        <begin position="37"/>
        <end position="95"/>
    </location>
</feature>
<feature type="domain" description="SipL SPOCS" evidence="2">
    <location>
        <begin position="191"/>
        <end position="267"/>
    </location>
</feature>
<dbReference type="InterPro" id="IPR024300">
    <property type="entry name" value="SipL_SPOCS_dom"/>
</dbReference>
<name>A0A644YWZ6_9ZZZZ</name>
<accession>A0A644YWZ6</accession>
<dbReference type="Gene3D" id="3.10.350.10">
    <property type="entry name" value="LysM domain"/>
    <property type="match status" value="1"/>
</dbReference>
<dbReference type="EMBL" id="VSSQ01006474">
    <property type="protein sequence ID" value="MPM32829.1"/>
    <property type="molecule type" value="Genomic_DNA"/>
</dbReference>
<dbReference type="InterPro" id="IPR018392">
    <property type="entry name" value="LysM"/>
</dbReference>
<dbReference type="AlphaFoldDB" id="A0A644YWZ6"/>
<feature type="domain" description="LysM" evidence="1">
    <location>
        <begin position="470"/>
        <end position="496"/>
    </location>
</feature>
<organism evidence="3">
    <name type="scientific">bioreactor metagenome</name>
    <dbReference type="NCBI Taxonomy" id="1076179"/>
    <lineage>
        <taxon>unclassified sequences</taxon>
        <taxon>metagenomes</taxon>
        <taxon>ecological metagenomes</taxon>
    </lineage>
</organism>
<comment type="caution">
    <text evidence="3">The sequence shown here is derived from an EMBL/GenBank/DDBJ whole genome shotgun (WGS) entry which is preliminary data.</text>
</comment>
<evidence type="ECO:0000313" key="3">
    <source>
        <dbReference type="EMBL" id="MPM32829.1"/>
    </source>
</evidence>
<protein>
    <recommendedName>
        <fullName evidence="4">LysM domain-containing protein</fullName>
    </recommendedName>
</protein>
<evidence type="ECO:0000259" key="2">
    <source>
        <dbReference type="Pfam" id="PF12673"/>
    </source>
</evidence>
<evidence type="ECO:0000259" key="1">
    <source>
        <dbReference type="Pfam" id="PF01476"/>
    </source>
</evidence>
<dbReference type="CDD" id="cd00118">
    <property type="entry name" value="LysM"/>
    <property type="match status" value="1"/>
</dbReference>
<gene>
    <name evidence="3" type="ORF">SDC9_79395</name>
</gene>
<dbReference type="InterPro" id="IPR036779">
    <property type="entry name" value="LysM_dom_sf"/>
</dbReference>
<dbReference type="Pfam" id="PF01476">
    <property type="entry name" value="LysM"/>
    <property type="match status" value="1"/>
</dbReference>
<reference evidence="3" key="1">
    <citation type="submission" date="2019-08" db="EMBL/GenBank/DDBJ databases">
        <authorList>
            <person name="Kucharzyk K."/>
            <person name="Murdoch R.W."/>
            <person name="Higgins S."/>
            <person name="Loffler F."/>
        </authorList>
    </citation>
    <scope>NUCLEOTIDE SEQUENCE</scope>
</reference>
<sequence>MELDLKKARFDAYDVGGELVLTQEETAETIVPDYCPDIARIIDTEGKVYLHSRELRDGKAEISGTVRVTVLYTPDGESGVRTLDFAMPFSAESDAKAMPECVLLAADTEPELLETRALNPRKVFTRCRLVTRLTGYRRAETEFCTDAETDAALCVEKRREVQHTTALTHIVEKDFTFSDELDLSPGREGAAEILSSRVSVCVTETKVVGSKLILKGIFTVCLLYRSLEGRCCSTSGELPFSQIMEVEGAAEGSVPTVRLQLTGTDIQVDGDHDNRKIAVTLYLHAAALLRQEQDATLLCDLYSTAYDLSYDAKPLQFCDFAETLTRRQTVREVLEIGVVAESVLSLSAVPGAVSVNREGGGVTLRSAVAIRALYLDEGGAALVAERSIDVSCQLELPEDCRVTAHAFCAEEVQGSLGDRGIEVRFPVEFRAEAVSRKKRVCVSAAKVSSETPKDLSGAPSLVLRCKGKQETMWDLAKRYNTTIATILAANELEGEDGVPEEKLLLIPRKRA</sequence>
<dbReference type="Pfam" id="PF12673">
    <property type="entry name" value="SipL"/>
    <property type="match status" value="2"/>
</dbReference>
<proteinExistence type="predicted"/>